<evidence type="ECO:0000313" key="4">
    <source>
        <dbReference type="EMBL" id="TYR34704.1"/>
    </source>
</evidence>
<keyword evidence="1" id="KW-0812">Transmembrane</keyword>
<accession>A0A5D4H2I7</accession>
<evidence type="ECO:0000259" key="3">
    <source>
        <dbReference type="Pfam" id="PF16344"/>
    </source>
</evidence>
<dbReference type="EMBL" id="VTAV01000011">
    <property type="protein sequence ID" value="TYR34704.1"/>
    <property type="molecule type" value="Genomic_DNA"/>
</dbReference>
<feature type="domain" description="FecR protein" evidence="2">
    <location>
        <begin position="185"/>
        <end position="281"/>
    </location>
</feature>
<dbReference type="InterPro" id="IPR006860">
    <property type="entry name" value="FecR"/>
</dbReference>
<dbReference type="Gene3D" id="3.55.50.30">
    <property type="match status" value="1"/>
</dbReference>
<reference evidence="4 5" key="1">
    <citation type="submission" date="2019-08" db="EMBL/GenBank/DDBJ databases">
        <title>Phlebobacter frassis gen. nov. sp. nov., a new member of family Sphingobacteriaceae isolated from sand fly rearing media.</title>
        <authorList>
            <person name="Kakumanu M.L."/>
            <person name="Marayati B.F."/>
            <person name="Wada-Katsumata A."/>
            <person name="Wasserberg G."/>
            <person name="Schal C."/>
            <person name="Apperson C.S."/>
            <person name="Ponnusamy L."/>
        </authorList>
    </citation>
    <scope>NUCLEOTIDE SEQUENCE [LARGE SCALE GENOMIC DNA]</scope>
    <source>
        <strain evidence="4 5">SSI9</strain>
    </source>
</reference>
<dbReference type="Gene3D" id="2.60.120.1440">
    <property type="match status" value="1"/>
</dbReference>
<sequence>MATDTNINELLERYFHDNHTPEEYAQLLAYFGEKSYTKEAQELLYKAMISDELTTEVSEDRLEYVTEGALLVLQQRIKPVKATLIRRLLPYVAAAVLILLGGWLYFYINTNNLPNNHMHASISNPTEPGKESATLTLSNGQKIHLTNISNGNVAIESGVIITKSADGQLIYESGRDVSDIGGINTLTTNNGETYTIVLPDGSKVWLNAASRLTYSSGLDKQLIRKVQLHGEAYFEVAKDKEHPFIVQVADQEIEVLGTHFNVNAYSDEPRTSTTLIEGSVKITSGGENKIIKPGEQAYTKNGRMHVHKVDIESVKDWKEGEFYFDNVDLKVAMRKISRWYNIHIEYDDSISDGMLVGGWISRNTRLTDVLELIESSGLVHLKLTGQTIYVSR</sequence>
<evidence type="ECO:0000259" key="2">
    <source>
        <dbReference type="Pfam" id="PF04773"/>
    </source>
</evidence>
<evidence type="ECO:0000313" key="5">
    <source>
        <dbReference type="Proteomes" id="UP000322362"/>
    </source>
</evidence>
<dbReference type="Pfam" id="PF16344">
    <property type="entry name" value="FecR_C"/>
    <property type="match status" value="1"/>
</dbReference>
<keyword evidence="1" id="KW-0472">Membrane</keyword>
<comment type="caution">
    <text evidence="4">The sequence shown here is derived from an EMBL/GenBank/DDBJ whole genome shotgun (WGS) entry which is preliminary data.</text>
</comment>
<dbReference type="PANTHER" id="PTHR30273:SF2">
    <property type="entry name" value="PROTEIN FECR"/>
    <property type="match status" value="1"/>
</dbReference>
<organism evidence="4 5">
    <name type="scientific">Sphingobacterium phlebotomi</name>
    <dbReference type="NCBI Taxonomy" id="2605433"/>
    <lineage>
        <taxon>Bacteria</taxon>
        <taxon>Pseudomonadati</taxon>
        <taxon>Bacteroidota</taxon>
        <taxon>Sphingobacteriia</taxon>
        <taxon>Sphingobacteriales</taxon>
        <taxon>Sphingobacteriaceae</taxon>
        <taxon>Sphingobacterium</taxon>
    </lineage>
</organism>
<dbReference type="GO" id="GO:0016989">
    <property type="term" value="F:sigma factor antagonist activity"/>
    <property type="evidence" value="ECO:0007669"/>
    <property type="project" value="TreeGrafter"/>
</dbReference>
<name>A0A5D4H2I7_9SPHI</name>
<feature type="domain" description="Protein FecR C-terminal" evidence="3">
    <location>
        <begin position="321"/>
        <end position="390"/>
    </location>
</feature>
<dbReference type="PANTHER" id="PTHR30273">
    <property type="entry name" value="PERIPLASMIC SIGNAL SENSOR AND SIGMA FACTOR ACTIVATOR FECR-RELATED"/>
    <property type="match status" value="1"/>
</dbReference>
<keyword evidence="1" id="KW-1133">Transmembrane helix</keyword>
<dbReference type="Proteomes" id="UP000322362">
    <property type="component" value="Unassembled WGS sequence"/>
</dbReference>
<evidence type="ECO:0000256" key="1">
    <source>
        <dbReference type="SAM" id="Phobius"/>
    </source>
</evidence>
<dbReference type="AlphaFoldDB" id="A0A5D4H2I7"/>
<dbReference type="InterPro" id="IPR012373">
    <property type="entry name" value="Ferrdict_sens_TM"/>
</dbReference>
<gene>
    <name evidence="4" type="ORF">FXV77_14635</name>
</gene>
<dbReference type="RefSeq" id="WP_148919978.1">
    <property type="nucleotide sequence ID" value="NZ_VTAV01000011.1"/>
</dbReference>
<proteinExistence type="predicted"/>
<dbReference type="InterPro" id="IPR032508">
    <property type="entry name" value="FecR_C"/>
</dbReference>
<protein>
    <submittedName>
        <fullName evidence="4">DUF4974 domain-containing protein</fullName>
    </submittedName>
</protein>
<dbReference type="Pfam" id="PF04773">
    <property type="entry name" value="FecR"/>
    <property type="match status" value="1"/>
</dbReference>
<keyword evidence="5" id="KW-1185">Reference proteome</keyword>
<feature type="transmembrane region" description="Helical" evidence="1">
    <location>
        <begin position="88"/>
        <end position="108"/>
    </location>
</feature>
<dbReference type="FunFam" id="2.60.120.1440:FF:000001">
    <property type="entry name" value="Putative anti-sigma factor"/>
    <property type="match status" value="1"/>
</dbReference>